<evidence type="ECO:0008006" key="3">
    <source>
        <dbReference type="Google" id="ProtNLM"/>
    </source>
</evidence>
<dbReference type="AlphaFoldDB" id="A0A4Q8QDK7"/>
<dbReference type="OrthoDB" id="1426759at2"/>
<dbReference type="InterPro" id="IPR036514">
    <property type="entry name" value="SGNH_hydro_sf"/>
</dbReference>
<reference evidence="1 2" key="1">
    <citation type="submission" date="2019-02" db="EMBL/GenBank/DDBJ databases">
        <title>Draft genome sequence of Muricauda sp. 176CP4-71.</title>
        <authorList>
            <person name="Park J.-S."/>
        </authorList>
    </citation>
    <scope>NUCLEOTIDE SEQUENCE [LARGE SCALE GENOMIC DNA]</scope>
    <source>
        <strain evidence="1 2">176CP4-71</strain>
    </source>
</reference>
<keyword evidence="2" id="KW-1185">Reference proteome</keyword>
<dbReference type="Gene3D" id="3.40.50.1110">
    <property type="entry name" value="SGNH hydrolase"/>
    <property type="match status" value="1"/>
</dbReference>
<proteinExistence type="predicted"/>
<dbReference type="Proteomes" id="UP000291981">
    <property type="component" value="Unassembled WGS sequence"/>
</dbReference>
<accession>A0A4Q8QDK7</accession>
<evidence type="ECO:0000313" key="2">
    <source>
        <dbReference type="Proteomes" id="UP000291981"/>
    </source>
</evidence>
<gene>
    <name evidence="1" type="ORF">EW142_01805</name>
</gene>
<protein>
    <recommendedName>
        <fullName evidence="3">SGNH/GDSL hydrolase family protein</fullName>
    </recommendedName>
</protein>
<dbReference type="EMBL" id="SGIU01000001">
    <property type="protein sequence ID" value="TAI48562.1"/>
    <property type="molecule type" value="Genomic_DNA"/>
</dbReference>
<sequence length="315" mass="36891">MAKFIARCIFFGFVFFLCFELLVRAFHLHNQRPIRYLDEQDVEKWVPHQEGYSVVGNRRQNVGHYRINSFGFNSVYDSYRPKESEKSVALIGDSFIEGFHQDFDNSLGQKIEGKLKSNSKVFEFGYAGYDFADQLHLIHSYSVLFDDMDQVLIYMRFIDDLERSEYEVSSRLSLDTPISRLAKHFKSIVYLKDIGLLDPVTHAISKLGNLRAKNRVSDSTEETESDITFARIQNFKDLVDFYDYDKSKNVLLVDYRLCPSEFLDFLKENEFKTIDFGESLARSKSPTDLIYDQHWNDHGRELIAKEIANYLNNFD</sequence>
<dbReference type="RefSeq" id="WP_130608818.1">
    <property type="nucleotide sequence ID" value="NZ_SGIU01000001.1"/>
</dbReference>
<comment type="caution">
    <text evidence="1">The sequence shown here is derived from an EMBL/GenBank/DDBJ whole genome shotgun (WGS) entry which is preliminary data.</text>
</comment>
<organism evidence="1 2">
    <name type="scientific">Flagellimonas allohymeniacidonis</name>
    <dbReference type="NCBI Taxonomy" id="2517819"/>
    <lineage>
        <taxon>Bacteria</taxon>
        <taxon>Pseudomonadati</taxon>
        <taxon>Bacteroidota</taxon>
        <taxon>Flavobacteriia</taxon>
        <taxon>Flavobacteriales</taxon>
        <taxon>Flavobacteriaceae</taxon>
        <taxon>Flagellimonas</taxon>
    </lineage>
</organism>
<dbReference type="GO" id="GO:0016788">
    <property type="term" value="F:hydrolase activity, acting on ester bonds"/>
    <property type="evidence" value="ECO:0007669"/>
    <property type="project" value="UniProtKB-ARBA"/>
</dbReference>
<evidence type="ECO:0000313" key="1">
    <source>
        <dbReference type="EMBL" id="TAI48562.1"/>
    </source>
</evidence>
<name>A0A4Q8QDK7_9FLAO</name>